<evidence type="ECO:0000256" key="5">
    <source>
        <dbReference type="ARBA" id="ARBA00022553"/>
    </source>
</evidence>
<dbReference type="InterPro" id="IPR003594">
    <property type="entry name" value="HATPase_dom"/>
</dbReference>
<dbReference type="PANTHER" id="PTHR45453">
    <property type="entry name" value="PHOSPHATE REGULON SENSOR PROTEIN PHOR"/>
    <property type="match status" value="1"/>
</dbReference>
<evidence type="ECO:0000256" key="7">
    <source>
        <dbReference type="ARBA" id="ARBA00022741"/>
    </source>
</evidence>
<dbReference type="SMART" id="SM00388">
    <property type="entry name" value="HisKA"/>
    <property type="match status" value="1"/>
</dbReference>
<dbReference type="Pfam" id="PF02518">
    <property type="entry name" value="HATPase_c"/>
    <property type="match status" value="1"/>
</dbReference>
<organism evidence="14 15">
    <name type="scientific">Pontixanthobacter gangjinensis</name>
    <dbReference type="NCBI Taxonomy" id="1028742"/>
    <lineage>
        <taxon>Bacteria</taxon>
        <taxon>Pseudomonadati</taxon>
        <taxon>Pseudomonadota</taxon>
        <taxon>Alphaproteobacteria</taxon>
        <taxon>Sphingomonadales</taxon>
        <taxon>Erythrobacteraceae</taxon>
        <taxon>Pontixanthobacter</taxon>
    </lineage>
</organism>
<protein>
    <recommendedName>
        <fullName evidence="3">histidine kinase</fullName>
        <ecNumber evidence="3">2.7.13.3</ecNumber>
    </recommendedName>
</protein>
<dbReference type="SMART" id="SM00387">
    <property type="entry name" value="HATPase_c"/>
    <property type="match status" value="1"/>
</dbReference>
<keyword evidence="5" id="KW-0597">Phosphoprotein</keyword>
<dbReference type="InterPro" id="IPR036097">
    <property type="entry name" value="HisK_dim/P_sf"/>
</dbReference>
<evidence type="ECO:0000256" key="3">
    <source>
        <dbReference type="ARBA" id="ARBA00012438"/>
    </source>
</evidence>
<keyword evidence="8 14" id="KW-0418">Kinase</keyword>
<evidence type="ECO:0000256" key="4">
    <source>
        <dbReference type="ARBA" id="ARBA00022475"/>
    </source>
</evidence>
<keyword evidence="10" id="KW-0902">Two-component regulatory system</keyword>
<dbReference type="InterPro" id="IPR003661">
    <property type="entry name" value="HisK_dim/P_dom"/>
</dbReference>
<evidence type="ECO:0000259" key="13">
    <source>
        <dbReference type="PROSITE" id="PS50109"/>
    </source>
</evidence>
<dbReference type="EC" id="2.7.13.3" evidence="3"/>
<comment type="subcellular location">
    <subcellularLocation>
        <location evidence="2">Cell membrane</location>
    </subcellularLocation>
</comment>
<keyword evidence="12" id="KW-0812">Transmembrane</keyword>
<dbReference type="Gene3D" id="3.30.565.10">
    <property type="entry name" value="Histidine kinase-like ATPase, C-terminal domain"/>
    <property type="match status" value="1"/>
</dbReference>
<dbReference type="InterPro" id="IPR036890">
    <property type="entry name" value="HATPase_C_sf"/>
</dbReference>
<keyword evidence="12" id="KW-1133">Transmembrane helix</keyword>
<dbReference type="Proteomes" id="UP000468943">
    <property type="component" value="Unassembled WGS sequence"/>
</dbReference>
<dbReference type="Gene3D" id="1.10.287.130">
    <property type="match status" value="1"/>
</dbReference>
<evidence type="ECO:0000256" key="2">
    <source>
        <dbReference type="ARBA" id="ARBA00004236"/>
    </source>
</evidence>
<evidence type="ECO:0000256" key="1">
    <source>
        <dbReference type="ARBA" id="ARBA00000085"/>
    </source>
</evidence>
<name>A0A6I4SMV3_9SPHN</name>
<dbReference type="AlphaFoldDB" id="A0A6I4SMV3"/>
<evidence type="ECO:0000256" key="10">
    <source>
        <dbReference type="ARBA" id="ARBA00023012"/>
    </source>
</evidence>
<keyword evidence="9" id="KW-0067">ATP-binding</keyword>
<dbReference type="InterPro" id="IPR050351">
    <property type="entry name" value="BphY/WalK/GraS-like"/>
</dbReference>
<sequence>MDERVPIPWPSFALCAAGLTAMLVSGASFWLALGIGAVWAGSLLISVARPPEERVVEEADPFSSANMSELVEYAGTPILLVERGRISVANRAMRKLLGSHIVGQDARVALRHPKAIKLIDSPKNGFAQVRGLARRRDVWRVNKQNLSNGIAVIELLNQTAEIDVSRAHTDFVANASHELRTPLASIIGYVETIRDDEDLPPKTKAKFLDTILAEGKRLQSLVSDLMSLSRIEAEKHEQPQDHVAFNALVESSSHDVAGLNRTDRLVFELGKEMTVLGDTRQLEQLVRNLVDNALKYGDRDKSVTISVSKTEAGEAKLTVSDQGAGIDPEQIPHLTRRFYRTDPGRSRASGGTGLGLAIVKHIVERHRGRLDILSEQGQGTSIVVRIPTLDNTPS</sequence>
<dbReference type="GO" id="GO:0000155">
    <property type="term" value="F:phosphorelay sensor kinase activity"/>
    <property type="evidence" value="ECO:0007669"/>
    <property type="project" value="InterPro"/>
</dbReference>
<keyword evidence="6" id="KW-0808">Transferase</keyword>
<dbReference type="OrthoDB" id="9797304at2"/>
<dbReference type="GO" id="GO:0005524">
    <property type="term" value="F:ATP binding"/>
    <property type="evidence" value="ECO:0007669"/>
    <property type="project" value="UniProtKB-KW"/>
</dbReference>
<evidence type="ECO:0000256" key="6">
    <source>
        <dbReference type="ARBA" id="ARBA00022679"/>
    </source>
</evidence>
<dbReference type="GO" id="GO:0004721">
    <property type="term" value="F:phosphoprotein phosphatase activity"/>
    <property type="evidence" value="ECO:0007669"/>
    <property type="project" value="TreeGrafter"/>
</dbReference>
<evidence type="ECO:0000313" key="14">
    <source>
        <dbReference type="EMBL" id="MXO57115.1"/>
    </source>
</evidence>
<dbReference type="InterPro" id="IPR004358">
    <property type="entry name" value="Sig_transdc_His_kin-like_C"/>
</dbReference>
<reference evidence="14 15" key="1">
    <citation type="submission" date="2019-12" db="EMBL/GenBank/DDBJ databases">
        <title>Genomic-based taxomic classification of the family Erythrobacteraceae.</title>
        <authorList>
            <person name="Xu L."/>
        </authorList>
    </citation>
    <scope>NUCLEOTIDE SEQUENCE [LARGE SCALE GENOMIC DNA]</scope>
    <source>
        <strain evidence="14 15">JCM 17802</strain>
    </source>
</reference>
<dbReference type="PRINTS" id="PR00344">
    <property type="entry name" value="BCTRLSENSOR"/>
</dbReference>
<dbReference type="Pfam" id="PF00512">
    <property type="entry name" value="HisKA"/>
    <property type="match status" value="1"/>
</dbReference>
<dbReference type="GO" id="GO:0016036">
    <property type="term" value="P:cellular response to phosphate starvation"/>
    <property type="evidence" value="ECO:0007669"/>
    <property type="project" value="TreeGrafter"/>
</dbReference>
<keyword evidence="15" id="KW-1185">Reference proteome</keyword>
<keyword evidence="4" id="KW-1003">Cell membrane</keyword>
<dbReference type="PROSITE" id="PS50109">
    <property type="entry name" value="HIS_KIN"/>
    <property type="match status" value="1"/>
</dbReference>
<dbReference type="RefSeq" id="WP_160598241.1">
    <property type="nucleotide sequence ID" value="NZ_WTYS01000001.1"/>
</dbReference>
<comment type="caution">
    <text evidence="14">The sequence shown here is derived from an EMBL/GenBank/DDBJ whole genome shotgun (WGS) entry which is preliminary data.</text>
</comment>
<feature type="transmembrane region" description="Helical" evidence="12">
    <location>
        <begin position="12"/>
        <end position="40"/>
    </location>
</feature>
<dbReference type="FunFam" id="1.10.287.130:FF:000008">
    <property type="entry name" value="Two-component sensor histidine kinase"/>
    <property type="match status" value="1"/>
</dbReference>
<keyword evidence="11 12" id="KW-0472">Membrane</keyword>
<comment type="catalytic activity">
    <reaction evidence="1">
        <text>ATP + protein L-histidine = ADP + protein N-phospho-L-histidine.</text>
        <dbReference type="EC" id="2.7.13.3"/>
    </reaction>
</comment>
<dbReference type="EMBL" id="WTYS01000001">
    <property type="protein sequence ID" value="MXO57115.1"/>
    <property type="molecule type" value="Genomic_DNA"/>
</dbReference>
<accession>A0A6I4SMV3</accession>
<evidence type="ECO:0000256" key="9">
    <source>
        <dbReference type="ARBA" id="ARBA00022840"/>
    </source>
</evidence>
<dbReference type="SUPFAM" id="SSF55874">
    <property type="entry name" value="ATPase domain of HSP90 chaperone/DNA topoisomerase II/histidine kinase"/>
    <property type="match status" value="1"/>
</dbReference>
<dbReference type="PANTHER" id="PTHR45453:SF1">
    <property type="entry name" value="PHOSPHATE REGULON SENSOR PROTEIN PHOR"/>
    <property type="match status" value="1"/>
</dbReference>
<evidence type="ECO:0000313" key="15">
    <source>
        <dbReference type="Proteomes" id="UP000468943"/>
    </source>
</evidence>
<evidence type="ECO:0000256" key="12">
    <source>
        <dbReference type="SAM" id="Phobius"/>
    </source>
</evidence>
<feature type="domain" description="Histidine kinase" evidence="13">
    <location>
        <begin position="174"/>
        <end position="390"/>
    </location>
</feature>
<dbReference type="GO" id="GO:0005886">
    <property type="term" value="C:plasma membrane"/>
    <property type="evidence" value="ECO:0007669"/>
    <property type="project" value="UniProtKB-SubCell"/>
</dbReference>
<dbReference type="SUPFAM" id="SSF47384">
    <property type="entry name" value="Homodimeric domain of signal transducing histidine kinase"/>
    <property type="match status" value="1"/>
</dbReference>
<gene>
    <name evidence="14" type="ORF">GRI36_09485</name>
</gene>
<proteinExistence type="predicted"/>
<dbReference type="InterPro" id="IPR005467">
    <property type="entry name" value="His_kinase_dom"/>
</dbReference>
<evidence type="ECO:0000256" key="11">
    <source>
        <dbReference type="ARBA" id="ARBA00023136"/>
    </source>
</evidence>
<dbReference type="FunFam" id="3.30.565.10:FF:000006">
    <property type="entry name" value="Sensor histidine kinase WalK"/>
    <property type="match status" value="1"/>
</dbReference>
<evidence type="ECO:0000256" key="8">
    <source>
        <dbReference type="ARBA" id="ARBA00022777"/>
    </source>
</evidence>
<keyword evidence="7" id="KW-0547">Nucleotide-binding</keyword>
<dbReference type="CDD" id="cd00082">
    <property type="entry name" value="HisKA"/>
    <property type="match status" value="1"/>
</dbReference>